<dbReference type="PANTHER" id="PTHR42913:SF9">
    <property type="entry name" value="SLR1591 PROTEIN"/>
    <property type="match status" value="1"/>
</dbReference>
<dbReference type="SUPFAM" id="SSF51905">
    <property type="entry name" value="FAD/NAD(P)-binding domain"/>
    <property type="match status" value="2"/>
</dbReference>
<dbReference type="GO" id="GO:0019646">
    <property type="term" value="P:aerobic electron transport chain"/>
    <property type="evidence" value="ECO:0007669"/>
    <property type="project" value="TreeGrafter"/>
</dbReference>
<evidence type="ECO:0000256" key="2">
    <source>
        <dbReference type="ARBA" id="ARBA00022630"/>
    </source>
</evidence>
<keyword evidence="3" id="KW-0274">FAD</keyword>
<evidence type="ECO:0000256" key="3">
    <source>
        <dbReference type="ARBA" id="ARBA00022827"/>
    </source>
</evidence>
<keyword evidence="4" id="KW-0560">Oxidoreductase</keyword>
<dbReference type="InterPro" id="IPR051169">
    <property type="entry name" value="NADH-Q_oxidoreductase"/>
</dbReference>
<protein>
    <submittedName>
        <fullName evidence="6">Pyridine nucleotide-disulfide oxidoreductase</fullName>
    </submittedName>
</protein>
<dbReference type="AlphaFoldDB" id="A0A5M6ZGI8"/>
<comment type="caution">
    <text evidence="6">The sequence shown here is derived from an EMBL/GenBank/DDBJ whole genome shotgun (WGS) entry which is preliminary data.</text>
</comment>
<sequence length="379" mass="39875">MRSSPPRALTVRNLVLAGGGHAHAVLLSRWRPRPGVQITLINPGQRAAYSGMLPGHVAGHYPLEALQIDLARLCRRAGARLIEGRVCGLDPDARNVQVMTAGGARTVTYDVLSLDVGGQGAVPPVTGAAHIIPARPLDALAARWALHLEQVRSGAVPPEVCITGAGAAGVELALAAAHRLARSGVRGPCVSLVEAGGEITPGLPARARRTLLRKLDAAGIKRVTGARLTGADAQGVTLADGQRLPASLIIAAAGVRAQDWLAGTGLALNDGFVAVNAHLESLSHRGVFACGDCAHLDHAPRPKAGVYAVRAAPVLAHNLIAALEERDMQVFTPQRSYLHLIALGDKRALAVRNGLSLSGRWVWRIKDAIDRRFMRQLSQ</sequence>
<evidence type="ECO:0000313" key="6">
    <source>
        <dbReference type="EMBL" id="KAA5803410.1"/>
    </source>
</evidence>
<evidence type="ECO:0000256" key="1">
    <source>
        <dbReference type="ARBA" id="ARBA00001974"/>
    </source>
</evidence>
<comment type="cofactor">
    <cofactor evidence="1">
        <name>FAD</name>
        <dbReference type="ChEBI" id="CHEBI:57692"/>
    </cofactor>
</comment>
<accession>A0A5M6ZGI8</accession>
<dbReference type="InterPro" id="IPR023753">
    <property type="entry name" value="FAD/NAD-binding_dom"/>
</dbReference>
<dbReference type="InterPro" id="IPR036188">
    <property type="entry name" value="FAD/NAD-bd_sf"/>
</dbReference>
<organism evidence="6 7">
    <name type="scientific">Alkalicaulis satelles</name>
    <dbReference type="NCBI Taxonomy" id="2609175"/>
    <lineage>
        <taxon>Bacteria</taxon>
        <taxon>Pseudomonadati</taxon>
        <taxon>Pseudomonadota</taxon>
        <taxon>Alphaproteobacteria</taxon>
        <taxon>Maricaulales</taxon>
        <taxon>Maricaulaceae</taxon>
        <taxon>Alkalicaulis</taxon>
    </lineage>
</organism>
<evidence type="ECO:0000313" key="7">
    <source>
        <dbReference type="Proteomes" id="UP000325122"/>
    </source>
</evidence>
<evidence type="ECO:0000256" key="4">
    <source>
        <dbReference type="ARBA" id="ARBA00023002"/>
    </source>
</evidence>
<dbReference type="Gene3D" id="3.50.50.100">
    <property type="match status" value="1"/>
</dbReference>
<dbReference type="GO" id="GO:0003955">
    <property type="term" value="F:NAD(P)H dehydrogenase (quinone) activity"/>
    <property type="evidence" value="ECO:0007669"/>
    <property type="project" value="TreeGrafter"/>
</dbReference>
<keyword evidence="2" id="KW-0285">Flavoprotein</keyword>
<name>A0A5M6ZGI8_9PROT</name>
<dbReference type="EMBL" id="VWOJ01000002">
    <property type="protein sequence ID" value="KAA5803410.1"/>
    <property type="molecule type" value="Genomic_DNA"/>
</dbReference>
<dbReference type="NCBIfam" id="TIGR03169">
    <property type="entry name" value="Nterm_to_SelD"/>
    <property type="match status" value="1"/>
</dbReference>
<dbReference type="Proteomes" id="UP000325122">
    <property type="component" value="Unassembled WGS sequence"/>
</dbReference>
<dbReference type="InterPro" id="IPR017584">
    <property type="entry name" value="Pyridine_nucleo_diS_OxRdtase_N"/>
</dbReference>
<gene>
    <name evidence="6" type="ORF">F1654_06265</name>
</gene>
<reference evidence="6 7" key="1">
    <citation type="submission" date="2019-09" db="EMBL/GenBank/DDBJ databases">
        <authorList>
            <person name="Kevbrin V."/>
            <person name="Grouzdev D.S."/>
        </authorList>
    </citation>
    <scope>NUCLEOTIDE SEQUENCE [LARGE SCALE GENOMIC DNA]</scope>
    <source>
        <strain evidence="6 7">G-192</strain>
    </source>
</reference>
<keyword evidence="7" id="KW-1185">Reference proteome</keyword>
<dbReference type="Pfam" id="PF07992">
    <property type="entry name" value="Pyr_redox_2"/>
    <property type="match status" value="1"/>
</dbReference>
<evidence type="ECO:0000259" key="5">
    <source>
        <dbReference type="Pfam" id="PF07992"/>
    </source>
</evidence>
<proteinExistence type="predicted"/>
<dbReference type="PANTHER" id="PTHR42913">
    <property type="entry name" value="APOPTOSIS-INDUCING FACTOR 1"/>
    <property type="match status" value="1"/>
</dbReference>
<feature type="domain" description="FAD/NAD(P)-binding" evidence="5">
    <location>
        <begin position="14"/>
        <end position="309"/>
    </location>
</feature>